<comment type="caution">
    <text evidence="2">The sequence shown here is derived from an EMBL/GenBank/DDBJ whole genome shotgun (WGS) entry which is preliminary data.</text>
</comment>
<organism evidence="2">
    <name type="scientific">marine sediment metagenome</name>
    <dbReference type="NCBI Taxonomy" id="412755"/>
    <lineage>
        <taxon>unclassified sequences</taxon>
        <taxon>metagenomes</taxon>
        <taxon>ecological metagenomes</taxon>
    </lineage>
</organism>
<evidence type="ECO:0000313" key="2">
    <source>
        <dbReference type="EMBL" id="GAH90932.1"/>
    </source>
</evidence>
<dbReference type="EMBL" id="BARV01002317">
    <property type="protein sequence ID" value="GAH90932.1"/>
    <property type="molecule type" value="Genomic_DNA"/>
</dbReference>
<evidence type="ECO:0000256" key="1">
    <source>
        <dbReference type="SAM" id="MobiDB-lite"/>
    </source>
</evidence>
<protein>
    <submittedName>
        <fullName evidence="2">Uncharacterized protein</fullName>
    </submittedName>
</protein>
<feature type="compositionally biased region" description="Low complexity" evidence="1">
    <location>
        <begin position="162"/>
        <end position="174"/>
    </location>
</feature>
<gene>
    <name evidence="2" type="ORF">S06H3_06076</name>
</gene>
<sequence length="174" mass="17876">MKPQPEIYNRPIVFKEKRAMRLQDLALWLSSQVGVPVDVESSAYAAIPGQSAAPGASAIPAASAAGPLPQAGIPVQMALGTPLSSPLGSAAAMMPMTASAGAVSGGPAIVLPAYTGDVRGFTEIVNSAFQVWTRYRDGRVSIYHSETRTFPLPSIADTSEMSGQISSGQTGSGA</sequence>
<feature type="region of interest" description="Disordered" evidence="1">
    <location>
        <begin position="154"/>
        <end position="174"/>
    </location>
</feature>
<proteinExistence type="predicted"/>
<reference evidence="2" key="1">
    <citation type="journal article" date="2014" name="Front. Microbiol.">
        <title>High frequency of phylogenetically diverse reductive dehalogenase-homologous genes in deep subseafloor sedimentary metagenomes.</title>
        <authorList>
            <person name="Kawai M."/>
            <person name="Futagami T."/>
            <person name="Toyoda A."/>
            <person name="Takaki Y."/>
            <person name="Nishi S."/>
            <person name="Hori S."/>
            <person name="Arai W."/>
            <person name="Tsubouchi T."/>
            <person name="Morono Y."/>
            <person name="Uchiyama I."/>
            <person name="Ito T."/>
            <person name="Fujiyama A."/>
            <person name="Inagaki F."/>
            <person name="Takami H."/>
        </authorList>
    </citation>
    <scope>NUCLEOTIDE SEQUENCE</scope>
    <source>
        <strain evidence="2">Expedition CK06-06</strain>
    </source>
</reference>
<feature type="non-terminal residue" evidence="2">
    <location>
        <position position="174"/>
    </location>
</feature>
<name>X1JAD3_9ZZZZ</name>
<dbReference type="AlphaFoldDB" id="X1JAD3"/>
<accession>X1JAD3</accession>